<protein>
    <recommendedName>
        <fullName evidence="3">Lipoprotein</fullName>
    </recommendedName>
</protein>
<proteinExistence type="predicted"/>
<dbReference type="RefSeq" id="WP_164692572.1">
    <property type="nucleotide sequence ID" value="NZ_JAAIKB010000001.1"/>
</dbReference>
<evidence type="ECO:0000313" key="1">
    <source>
        <dbReference type="EMBL" id="NGM18691.1"/>
    </source>
</evidence>
<sequence>MTRIDAEPRRKRLAGTLLGGTLLLSGCGGGWGGAPATGFQVRHERDTAVAMLLAGCPVSDGRVDPAVSPSSITEAPLAATAALALVPLAVDFGMRWISDTVARIQEERSALWRAGGLGTLPSNDGGCLVVMRGRVGSLPTPGSVPPAWARLPETSALPAATLATRLGFLAPPDFYMEARLAVEQGQAAVRGRPATPTQLTLRPQVLHFARTAAQRDRDGEKNVVMVVALRAAPTDAATRPGVVDGASGVFVLDFGRIEPGTEILPRREDMAASPPTLSHPFANLAQTITLPAGTAPRTNMVALVAETAEPNRALAFLAEALKENGPTLETTLVKVIQDALAARQSPAR</sequence>
<name>A0A6M1LEQ7_9PROT</name>
<dbReference type="PROSITE" id="PS51257">
    <property type="entry name" value="PROKAR_LIPOPROTEIN"/>
    <property type="match status" value="1"/>
</dbReference>
<dbReference type="Proteomes" id="UP000475385">
    <property type="component" value="Unassembled WGS sequence"/>
</dbReference>
<organism evidence="1 2">
    <name type="scientific">Falsiroseomonas algicola</name>
    <dbReference type="NCBI Taxonomy" id="2716930"/>
    <lineage>
        <taxon>Bacteria</taxon>
        <taxon>Pseudomonadati</taxon>
        <taxon>Pseudomonadota</taxon>
        <taxon>Alphaproteobacteria</taxon>
        <taxon>Acetobacterales</taxon>
        <taxon>Roseomonadaceae</taxon>
        <taxon>Falsiroseomonas</taxon>
    </lineage>
</organism>
<evidence type="ECO:0008006" key="3">
    <source>
        <dbReference type="Google" id="ProtNLM"/>
    </source>
</evidence>
<dbReference type="EMBL" id="JAAIKB010000001">
    <property type="protein sequence ID" value="NGM18691.1"/>
    <property type="molecule type" value="Genomic_DNA"/>
</dbReference>
<evidence type="ECO:0000313" key="2">
    <source>
        <dbReference type="Proteomes" id="UP000475385"/>
    </source>
</evidence>
<dbReference type="AlphaFoldDB" id="A0A6M1LEQ7"/>
<keyword evidence="2" id="KW-1185">Reference proteome</keyword>
<reference evidence="1 2" key="1">
    <citation type="submission" date="2020-02" db="EMBL/GenBank/DDBJ databases">
        <authorList>
            <person name="Kim H.M."/>
            <person name="Jeon C.O."/>
        </authorList>
    </citation>
    <scope>NUCLEOTIDE SEQUENCE [LARGE SCALE GENOMIC DNA]</scope>
    <source>
        <strain evidence="1 2">PeD5</strain>
    </source>
</reference>
<reference evidence="1 2" key="2">
    <citation type="submission" date="2020-03" db="EMBL/GenBank/DDBJ databases">
        <title>Roseomonas stagni sp. nov., isolated from pond water in Japan.</title>
        <authorList>
            <person name="Furuhata K."/>
            <person name="Miyamoto H."/>
            <person name="Goto K."/>
        </authorList>
    </citation>
    <scope>NUCLEOTIDE SEQUENCE [LARGE SCALE GENOMIC DNA]</scope>
    <source>
        <strain evidence="1 2">PeD5</strain>
    </source>
</reference>
<gene>
    <name evidence="1" type="ORF">G3576_01610</name>
</gene>
<comment type="caution">
    <text evidence="1">The sequence shown here is derived from an EMBL/GenBank/DDBJ whole genome shotgun (WGS) entry which is preliminary data.</text>
</comment>
<accession>A0A6M1LEQ7</accession>